<dbReference type="EMBL" id="FKBS01000008">
    <property type="protein sequence ID" value="SAI00819.1"/>
    <property type="molecule type" value="Genomic_DNA"/>
</dbReference>
<dbReference type="PANTHER" id="PTHR43459">
    <property type="entry name" value="ENOYL-COA HYDRATASE"/>
    <property type="match status" value="1"/>
</dbReference>
<dbReference type="OrthoDB" id="5291143at2"/>
<dbReference type="CDD" id="cd06558">
    <property type="entry name" value="crotonase-like"/>
    <property type="match status" value="1"/>
</dbReference>
<dbReference type="SUPFAM" id="SSF52096">
    <property type="entry name" value="ClpP/crotonase"/>
    <property type="match status" value="1"/>
</dbReference>
<accession>A0A157LWN6</accession>
<sequence>MTEPRQEDPQELVQCRLEDHVAIIRLNRPDRLNALNDAMRDRLAELCRQAGRDPQVRAVMLCAAGRAFCASGDVSTMGHFTVTSARERLQGAHAMIRALADIDKPVVAAVQGAVAGIGWSLALACDTVLAANTAFFSQVFKNVGLAPDGGAIYLLAQNIGLLRAKELVLSGRRLGAQEAFDMGLVTRVVDAGSLEEEALATAATLAHGPTLAYGFGKRLFRQAYAPALETYLDAENWAQSAALMTEDHREGVEAFLEKRAPVFKGR</sequence>
<keyword evidence="2" id="KW-0456">Lyase</keyword>
<proteinExistence type="inferred from homology"/>
<dbReference type="Gene3D" id="1.10.12.10">
    <property type="entry name" value="Lyase 2-enoyl-coa Hydratase, Chain A, domain 2"/>
    <property type="match status" value="1"/>
</dbReference>
<evidence type="ECO:0000313" key="2">
    <source>
        <dbReference type="EMBL" id="SAI00819.1"/>
    </source>
</evidence>
<dbReference type="Proteomes" id="UP000077037">
    <property type="component" value="Unassembled WGS sequence"/>
</dbReference>
<evidence type="ECO:0000256" key="1">
    <source>
        <dbReference type="ARBA" id="ARBA00005254"/>
    </source>
</evidence>
<keyword evidence="2" id="KW-0413">Isomerase</keyword>
<dbReference type="InterPro" id="IPR029045">
    <property type="entry name" value="ClpP/crotonase-like_dom_sf"/>
</dbReference>
<dbReference type="RefSeq" id="WP_066408907.1">
    <property type="nucleotide sequence ID" value="NZ_FKBS01000008.1"/>
</dbReference>
<name>A0A157LWN6_9BORD</name>
<evidence type="ECO:0000313" key="3">
    <source>
        <dbReference type="Proteomes" id="UP000077037"/>
    </source>
</evidence>
<protein>
    <submittedName>
        <fullName evidence="2">Enoyl-CoA hydratase/isomerase family protein</fullName>
        <ecNumber evidence="2">4.2.1.17</ecNumber>
    </submittedName>
</protein>
<dbReference type="InterPro" id="IPR014748">
    <property type="entry name" value="Enoyl-CoA_hydra_C"/>
</dbReference>
<dbReference type="AlphaFoldDB" id="A0A157LWN6"/>
<dbReference type="PANTHER" id="PTHR43459:SF1">
    <property type="entry name" value="EG:BACN32G11.4 PROTEIN"/>
    <property type="match status" value="1"/>
</dbReference>
<organism evidence="2 3">
    <name type="scientific">Bordetella ansorpii</name>
    <dbReference type="NCBI Taxonomy" id="288768"/>
    <lineage>
        <taxon>Bacteria</taxon>
        <taxon>Pseudomonadati</taxon>
        <taxon>Pseudomonadota</taxon>
        <taxon>Betaproteobacteria</taxon>
        <taxon>Burkholderiales</taxon>
        <taxon>Alcaligenaceae</taxon>
        <taxon>Bordetella</taxon>
    </lineage>
</organism>
<reference evidence="2 3" key="1">
    <citation type="submission" date="2016-03" db="EMBL/GenBank/DDBJ databases">
        <authorList>
            <consortium name="Pathogen Informatics"/>
        </authorList>
    </citation>
    <scope>NUCLEOTIDE SEQUENCE [LARGE SCALE GENOMIC DNA]</scope>
    <source>
        <strain evidence="2 3">NCTC13364</strain>
    </source>
</reference>
<dbReference type="Pfam" id="PF00378">
    <property type="entry name" value="ECH_1"/>
    <property type="match status" value="1"/>
</dbReference>
<dbReference type="GO" id="GO:0016853">
    <property type="term" value="F:isomerase activity"/>
    <property type="evidence" value="ECO:0007669"/>
    <property type="project" value="UniProtKB-KW"/>
</dbReference>
<comment type="similarity">
    <text evidence="1">Belongs to the enoyl-CoA hydratase/isomerase family.</text>
</comment>
<dbReference type="InterPro" id="IPR001753">
    <property type="entry name" value="Enoyl-CoA_hydra/iso"/>
</dbReference>
<dbReference type="Gene3D" id="3.90.226.10">
    <property type="entry name" value="2-enoyl-CoA Hydratase, Chain A, domain 1"/>
    <property type="match status" value="1"/>
</dbReference>
<dbReference type="GO" id="GO:0004300">
    <property type="term" value="F:enoyl-CoA hydratase activity"/>
    <property type="evidence" value="ECO:0007669"/>
    <property type="project" value="UniProtKB-EC"/>
</dbReference>
<gene>
    <name evidence="2" type="primary">echA8_4</name>
    <name evidence="2" type="ORF">SAMEA1982600_00897</name>
</gene>
<dbReference type="EC" id="4.2.1.17" evidence="2"/>